<accession>A0A2R5GAD1</accession>
<name>A0A2R5GAD1_9STRA</name>
<proteinExistence type="predicted"/>
<sequence>MTKMMASMLVAATAVLATMSEPALAGPTAKQYKNKGILVQMLESDAIEQMLNTSEFEAVTTCGPMCASWSYSVKGLPLVLPQDGSGIGLAIKRSGAFVNKYAQAMAPYYFSPESRQFCAEPSSSVPTLEEIPANNTPADFDVAGCGSDSTCQMIAAGGGVDYALFENEAFANETCAQDTLDSGDCEICQESYTCSEYFGNNKFSGGDIVDTFVAPWFDSNSSTLSETNAGVASTMCVLEASRSSNWNKLEDAYTSVLSVLSDYDVTDYTYAYPEVTTYVPIDEDELTTASNRLSDAVLALIYRVPESPTAADNEEYLTAYQLAEQYNDAHKSSIEMFNCTGTFEDGDDFSDSLPVGCTKVL</sequence>
<evidence type="ECO:0000313" key="2">
    <source>
        <dbReference type="EMBL" id="GBG27962.1"/>
    </source>
</evidence>
<evidence type="ECO:0000256" key="1">
    <source>
        <dbReference type="SAM" id="SignalP"/>
    </source>
</evidence>
<organism evidence="2 3">
    <name type="scientific">Hondaea fermentalgiana</name>
    <dbReference type="NCBI Taxonomy" id="2315210"/>
    <lineage>
        <taxon>Eukaryota</taxon>
        <taxon>Sar</taxon>
        <taxon>Stramenopiles</taxon>
        <taxon>Bigyra</taxon>
        <taxon>Labyrinthulomycetes</taxon>
        <taxon>Thraustochytrida</taxon>
        <taxon>Thraustochytriidae</taxon>
        <taxon>Hondaea</taxon>
    </lineage>
</organism>
<dbReference type="EMBL" id="BEYU01000038">
    <property type="protein sequence ID" value="GBG27962.1"/>
    <property type="molecule type" value="Genomic_DNA"/>
</dbReference>
<keyword evidence="3" id="KW-1185">Reference proteome</keyword>
<feature type="chain" id="PRO_5015326466" evidence="1">
    <location>
        <begin position="26"/>
        <end position="361"/>
    </location>
</feature>
<dbReference type="Proteomes" id="UP000241890">
    <property type="component" value="Unassembled WGS sequence"/>
</dbReference>
<gene>
    <name evidence="2" type="ORF">FCC1311_041852</name>
</gene>
<comment type="caution">
    <text evidence="2">The sequence shown here is derived from an EMBL/GenBank/DDBJ whole genome shotgun (WGS) entry which is preliminary data.</text>
</comment>
<protein>
    <submittedName>
        <fullName evidence="2">Uncharacterized protein</fullName>
    </submittedName>
</protein>
<feature type="signal peptide" evidence="1">
    <location>
        <begin position="1"/>
        <end position="25"/>
    </location>
</feature>
<evidence type="ECO:0000313" key="3">
    <source>
        <dbReference type="Proteomes" id="UP000241890"/>
    </source>
</evidence>
<reference evidence="2 3" key="1">
    <citation type="submission" date="2017-12" db="EMBL/GenBank/DDBJ databases">
        <title>Sequencing, de novo assembly and annotation of complete genome of a new Thraustochytrid species, strain FCC1311.</title>
        <authorList>
            <person name="Sedici K."/>
            <person name="Godart F."/>
            <person name="Aiese Cigliano R."/>
            <person name="Sanseverino W."/>
            <person name="Barakat M."/>
            <person name="Ortet P."/>
            <person name="Marechal E."/>
            <person name="Cagnac O."/>
            <person name="Amato A."/>
        </authorList>
    </citation>
    <scope>NUCLEOTIDE SEQUENCE [LARGE SCALE GENOMIC DNA]</scope>
</reference>
<dbReference type="AlphaFoldDB" id="A0A2R5GAD1"/>
<dbReference type="InParanoid" id="A0A2R5GAD1"/>
<keyword evidence="1" id="KW-0732">Signal</keyword>